<evidence type="ECO:0000313" key="2">
    <source>
        <dbReference type="EMBL" id="CAL4123194.1"/>
    </source>
</evidence>
<comment type="caution">
    <text evidence="2">The sequence shown here is derived from an EMBL/GenBank/DDBJ whole genome shotgun (WGS) entry which is preliminary data.</text>
</comment>
<evidence type="ECO:0000256" key="1">
    <source>
        <dbReference type="SAM" id="MobiDB-lite"/>
    </source>
</evidence>
<gene>
    <name evidence="2" type="ORF">MNOR_LOCUS23882</name>
</gene>
<feature type="compositionally biased region" description="Polar residues" evidence="1">
    <location>
        <begin position="80"/>
        <end position="93"/>
    </location>
</feature>
<name>A0AAV2RDQ3_MEGNR</name>
<evidence type="ECO:0000313" key="3">
    <source>
        <dbReference type="Proteomes" id="UP001497623"/>
    </source>
</evidence>
<dbReference type="AlphaFoldDB" id="A0AAV2RDQ3"/>
<feature type="non-terminal residue" evidence="2">
    <location>
        <position position="1"/>
    </location>
</feature>
<feature type="compositionally biased region" description="Basic residues" evidence="1">
    <location>
        <begin position="13"/>
        <end position="27"/>
    </location>
</feature>
<feature type="compositionally biased region" description="Polar residues" evidence="1">
    <location>
        <begin position="32"/>
        <end position="45"/>
    </location>
</feature>
<dbReference type="EMBL" id="CAXKWB010021473">
    <property type="protein sequence ID" value="CAL4123194.1"/>
    <property type="molecule type" value="Genomic_DNA"/>
</dbReference>
<protein>
    <submittedName>
        <fullName evidence="2">Uncharacterized protein</fullName>
    </submittedName>
</protein>
<keyword evidence="3" id="KW-1185">Reference proteome</keyword>
<feature type="region of interest" description="Disordered" evidence="1">
    <location>
        <begin position="65"/>
        <end position="95"/>
    </location>
</feature>
<accession>A0AAV2RDQ3</accession>
<organism evidence="2 3">
    <name type="scientific">Meganyctiphanes norvegica</name>
    <name type="common">Northern krill</name>
    <name type="synonym">Thysanopoda norvegica</name>
    <dbReference type="NCBI Taxonomy" id="48144"/>
    <lineage>
        <taxon>Eukaryota</taxon>
        <taxon>Metazoa</taxon>
        <taxon>Ecdysozoa</taxon>
        <taxon>Arthropoda</taxon>
        <taxon>Crustacea</taxon>
        <taxon>Multicrustacea</taxon>
        <taxon>Malacostraca</taxon>
        <taxon>Eumalacostraca</taxon>
        <taxon>Eucarida</taxon>
        <taxon>Euphausiacea</taxon>
        <taxon>Euphausiidae</taxon>
        <taxon>Meganyctiphanes</taxon>
    </lineage>
</organism>
<proteinExistence type="predicted"/>
<feature type="region of interest" description="Disordered" evidence="1">
    <location>
        <begin position="114"/>
        <end position="138"/>
    </location>
</feature>
<sequence length="138" mass="16191">TQKYPVIQAKIHANRKKRKHTIKKRKEVKAPNSITTGMEKNQSNLAPEKLELVEISDDEEYWNFETQEERGKRKEVKAPNSITTGMEQNQSNLAPEKLELVEISDDEEYWNFETQEERGRSKSYLPKTSSFFPCLKED</sequence>
<reference evidence="2 3" key="1">
    <citation type="submission" date="2024-05" db="EMBL/GenBank/DDBJ databases">
        <authorList>
            <person name="Wallberg A."/>
        </authorList>
    </citation>
    <scope>NUCLEOTIDE SEQUENCE [LARGE SCALE GENOMIC DNA]</scope>
</reference>
<feature type="region of interest" description="Disordered" evidence="1">
    <location>
        <begin position="13"/>
        <end position="46"/>
    </location>
</feature>
<dbReference type="Proteomes" id="UP001497623">
    <property type="component" value="Unassembled WGS sequence"/>
</dbReference>